<dbReference type="Proteomes" id="UP000053144">
    <property type="component" value="Chromosome 1"/>
</dbReference>
<dbReference type="AlphaFoldDB" id="A0A0L9TPD5"/>
<dbReference type="Gramene" id="KOM32327">
    <property type="protein sequence ID" value="KOM32327"/>
    <property type="gene ID" value="LR48_Vigan01g188300"/>
</dbReference>
<evidence type="ECO:0000313" key="3">
    <source>
        <dbReference type="Proteomes" id="UP000053144"/>
    </source>
</evidence>
<evidence type="ECO:0000256" key="1">
    <source>
        <dbReference type="SAM" id="MobiDB-lite"/>
    </source>
</evidence>
<proteinExistence type="predicted"/>
<organism evidence="2 3">
    <name type="scientific">Phaseolus angularis</name>
    <name type="common">Azuki bean</name>
    <name type="synonym">Vigna angularis</name>
    <dbReference type="NCBI Taxonomy" id="3914"/>
    <lineage>
        <taxon>Eukaryota</taxon>
        <taxon>Viridiplantae</taxon>
        <taxon>Streptophyta</taxon>
        <taxon>Embryophyta</taxon>
        <taxon>Tracheophyta</taxon>
        <taxon>Spermatophyta</taxon>
        <taxon>Magnoliopsida</taxon>
        <taxon>eudicotyledons</taxon>
        <taxon>Gunneridae</taxon>
        <taxon>Pentapetalae</taxon>
        <taxon>rosids</taxon>
        <taxon>fabids</taxon>
        <taxon>Fabales</taxon>
        <taxon>Fabaceae</taxon>
        <taxon>Papilionoideae</taxon>
        <taxon>50 kb inversion clade</taxon>
        <taxon>NPAAA clade</taxon>
        <taxon>indigoferoid/millettioid clade</taxon>
        <taxon>Phaseoleae</taxon>
        <taxon>Vigna</taxon>
    </lineage>
</organism>
<protein>
    <submittedName>
        <fullName evidence="2">Uncharacterized protein</fullName>
    </submittedName>
</protein>
<gene>
    <name evidence="2" type="ORF">LR48_Vigan01g188300</name>
</gene>
<dbReference type="EMBL" id="CM003371">
    <property type="protein sequence ID" value="KOM32327.1"/>
    <property type="molecule type" value="Genomic_DNA"/>
</dbReference>
<sequence length="77" mass="8246">MEISAWDGLADFLEHRRVKLNVVDPILAGVSLGCRRGDGGGANLRGEEAEVVEGARLSSEGDDVSKPYGDDEKTDDE</sequence>
<reference evidence="3" key="1">
    <citation type="journal article" date="2015" name="Proc. Natl. Acad. Sci. U.S.A.">
        <title>Genome sequencing of adzuki bean (Vigna angularis) provides insight into high starch and low fat accumulation and domestication.</title>
        <authorList>
            <person name="Yang K."/>
            <person name="Tian Z."/>
            <person name="Chen C."/>
            <person name="Luo L."/>
            <person name="Zhao B."/>
            <person name="Wang Z."/>
            <person name="Yu L."/>
            <person name="Li Y."/>
            <person name="Sun Y."/>
            <person name="Li W."/>
            <person name="Chen Y."/>
            <person name="Li Y."/>
            <person name="Zhang Y."/>
            <person name="Ai D."/>
            <person name="Zhao J."/>
            <person name="Shang C."/>
            <person name="Ma Y."/>
            <person name="Wu B."/>
            <person name="Wang M."/>
            <person name="Gao L."/>
            <person name="Sun D."/>
            <person name="Zhang P."/>
            <person name="Guo F."/>
            <person name="Wang W."/>
            <person name="Li Y."/>
            <person name="Wang J."/>
            <person name="Varshney R.K."/>
            <person name="Wang J."/>
            <person name="Ling H.Q."/>
            <person name="Wan P."/>
        </authorList>
    </citation>
    <scope>NUCLEOTIDE SEQUENCE</scope>
    <source>
        <strain evidence="3">cv. Jingnong 6</strain>
    </source>
</reference>
<accession>A0A0L9TPD5</accession>
<name>A0A0L9TPD5_PHAAN</name>
<feature type="region of interest" description="Disordered" evidence="1">
    <location>
        <begin position="52"/>
        <end position="77"/>
    </location>
</feature>
<evidence type="ECO:0000313" key="2">
    <source>
        <dbReference type="EMBL" id="KOM32327.1"/>
    </source>
</evidence>